<dbReference type="PROSITE" id="PS50109">
    <property type="entry name" value="HIS_KIN"/>
    <property type="match status" value="1"/>
</dbReference>
<dbReference type="AlphaFoldDB" id="A0A6S6M0T0"/>
<dbReference type="KEGG" id="gbn:GEOBRER4_19580"/>
<protein>
    <recommendedName>
        <fullName evidence="2">histidine kinase</fullName>
        <ecNumber evidence="2">2.7.13.3</ecNumber>
    </recommendedName>
</protein>
<evidence type="ECO:0000256" key="2">
    <source>
        <dbReference type="ARBA" id="ARBA00012438"/>
    </source>
</evidence>
<dbReference type="GO" id="GO:0030295">
    <property type="term" value="F:protein kinase activator activity"/>
    <property type="evidence" value="ECO:0007669"/>
    <property type="project" value="TreeGrafter"/>
</dbReference>
<dbReference type="PANTHER" id="PTHR42878">
    <property type="entry name" value="TWO-COMPONENT HISTIDINE KINASE"/>
    <property type="match status" value="1"/>
</dbReference>
<keyword evidence="6" id="KW-0175">Coiled coil</keyword>
<evidence type="ECO:0000256" key="4">
    <source>
        <dbReference type="ARBA" id="ARBA00022679"/>
    </source>
</evidence>
<evidence type="ECO:0000256" key="1">
    <source>
        <dbReference type="ARBA" id="ARBA00000085"/>
    </source>
</evidence>
<evidence type="ECO:0000313" key="10">
    <source>
        <dbReference type="Proteomes" id="UP000515472"/>
    </source>
</evidence>
<evidence type="ECO:0000313" key="9">
    <source>
        <dbReference type="EMBL" id="BCG47208.1"/>
    </source>
</evidence>
<evidence type="ECO:0000259" key="8">
    <source>
        <dbReference type="PROSITE" id="PS50109"/>
    </source>
</evidence>
<keyword evidence="5 9" id="KW-0418">Kinase</keyword>
<dbReference type="Gene3D" id="1.10.287.130">
    <property type="match status" value="1"/>
</dbReference>
<proteinExistence type="predicted"/>
<keyword evidence="3" id="KW-0597">Phosphoprotein</keyword>
<dbReference type="GO" id="GO:0000155">
    <property type="term" value="F:phosphorelay sensor kinase activity"/>
    <property type="evidence" value="ECO:0007669"/>
    <property type="project" value="InterPro"/>
</dbReference>
<evidence type="ECO:0000256" key="6">
    <source>
        <dbReference type="SAM" id="Coils"/>
    </source>
</evidence>
<dbReference type="RefSeq" id="WP_185242152.1">
    <property type="nucleotide sequence ID" value="NZ_AP023213.1"/>
</dbReference>
<dbReference type="InterPro" id="IPR005467">
    <property type="entry name" value="His_kinase_dom"/>
</dbReference>
<sequence>MKKQEGELLESARVVKGQSPPESDLETRLSLCLARVAEADLLLKEEQQGRSKAEHEVDLLTRELNRQRCMAETVHQELESFSYSISHDLRAPLRHLVGFSSALVEDYGEQLEPTAQSYLDCIVRAARKMEGLLEALLSLSRVARQDLTLVDMDLAALARQYADSLRQGDPERQVEFRIAEKMPVKADPQLMRTAIEHLLGNAWKFTAKNERATIEFGEKREGEGTVYYVRDDGAGFDLRFAERLFGPFQRMHREEEFPGLGIGLATVQRIVHRHGGKIWADAEIGKGATFSFTLSP</sequence>
<dbReference type="Pfam" id="PF00512">
    <property type="entry name" value="HisKA"/>
    <property type="match status" value="1"/>
</dbReference>
<feature type="domain" description="Histidine kinase" evidence="8">
    <location>
        <begin position="84"/>
        <end position="296"/>
    </location>
</feature>
<keyword evidence="4" id="KW-0808">Transferase</keyword>
<evidence type="ECO:0000256" key="5">
    <source>
        <dbReference type="ARBA" id="ARBA00022777"/>
    </source>
</evidence>
<gene>
    <name evidence="9" type="ORF">GEOBRER4_n2035</name>
</gene>
<evidence type="ECO:0000256" key="3">
    <source>
        <dbReference type="ARBA" id="ARBA00022553"/>
    </source>
</evidence>
<dbReference type="InterPro" id="IPR004358">
    <property type="entry name" value="Sig_transdc_His_kin-like_C"/>
</dbReference>
<dbReference type="SUPFAM" id="SSF47384">
    <property type="entry name" value="Homodimeric domain of signal transducing histidine kinase"/>
    <property type="match status" value="1"/>
</dbReference>
<dbReference type="SUPFAM" id="SSF55874">
    <property type="entry name" value="ATPase domain of HSP90 chaperone/DNA topoisomerase II/histidine kinase"/>
    <property type="match status" value="1"/>
</dbReference>
<dbReference type="InterPro" id="IPR003661">
    <property type="entry name" value="HisK_dim/P_dom"/>
</dbReference>
<dbReference type="InterPro" id="IPR050351">
    <property type="entry name" value="BphY/WalK/GraS-like"/>
</dbReference>
<feature type="region of interest" description="Disordered" evidence="7">
    <location>
        <begin position="1"/>
        <end position="24"/>
    </location>
</feature>
<dbReference type="PRINTS" id="PR00344">
    <property type="entry name" value="BCTRLSENSOR"/>
</dbReference>
<dbReference type="InterPro" id="IPR036890">
    <property type="entry name" value="HATPase_C_sf"/>
</dbReference>
<dbReference type="InterPro" id="IPR003594">
    <property type="entry name" value="HATPase_dom"/>
</dbReference>
<feature type="coiled-coil region" evidence="6">
    <location>
        <begin position="43"/>
        <end position="70"/>
    </location>
</feature>
<accession>A0A6S6M0T0</accession>
<dbReference type="SMART" id="SM00387">
    <property type="entry name" value="HATPase_c"/>
    <property type="match status" value="1"/>
</dbReference>
<reference evidence="9 10" key="1">
    <citation type="submission" date="2020-06" db="EMBL/GenBank/DDBJ databases">
        <title>Interaction of electrochemicaly active bacteria, Geobacter bremensis R4 on different carbon anode.</title>
        <authorList>
            <person name="Meng L."/>
            <person name="Yoshida N."/>
        </authorList>
    </citation>
    <scope>NUCLEOTIDE SEQUENCE [LARGE SCALE GENOMIC DNA]</scope>
    <source>
        <strain evidence="9 10">R4</strain>
    </source>
</reference>
<dbReference type="Proteomes" id="UP000515472">
    <property type="component" value="Chromosome"/>
</dbReference>
<dbReference type="EC" id="2.7.13.3" evidence="2"/>
<dbReference type="GO" id="GO:0000156">
    <property type="term" value="F:phosphorelay response regulator activity"/>
    <property type="evidence" value="ECO:0007669"/>
    <property type="project" value="TreeGrafter"/>
</dbReference>
<dbReference type="InterPro" id="IPR036097">
    <property type="entry name" value="HisK_dim/P_sf"/>
</dbReference>
<organism evidence="9 10">
    <name type="scientific">Citrifermentans bremense</name>
    <dbReference type="NCBI Taxonomy" id="60035"/>
    <lineage>
        <taxon>Bacteria</taxon>
        <taxon>Pseudomonadati</taxon>
        <taxon>Thermodesulfobacteriota</taxon>
        <taxon>Desulfuromonadia</taxon>
        <taxon>Geobacterales</taxon>
        <taxon>Geobacteraceae</taxon>
        <taxon>Citrifermentans</taxon>
    </lineage>
</organism>
<dbReference type="SMART" id="SM00388">
    <property type="entry name" value="HisKA"/>
    <property type="match status" value="1"/>
</dbReference>
<dbReference type="GO" id="GO:0007234">
    <property type="term" value="P:osmosensory signaling via phosphorelay pathway"/>
    <property type="evidence" value="ECO:0007669"/>
    <property type="project" value="TreeGrafter"/>
</dbReference>
<dbReference type="CDD" id="cd00082">
    <property type="entry name" value="HisKA"/>
    <property type="match status" value="1"/>
</dbReference>
<dbReference type="PANTHER" id="PTHR42878:SF15">
    <property type="entry name" value="BACTERIOPHYTOCHROME"/>
    <property type="match status" value="1"/>
</dbReference>
<evidence type="ECO:0000256" key="7">
    <source>
        <dbReference type="SAM" id="MobiDB-lite"/>
    </source>
</evidence>
<dbReference type="Gene3D" id="3.30.565.10">
    <property type="entry name" value="Histidine kinase-like ATPase, C-terminal domain"/>
    <property type="match status" value="1"/>
</dbReference>
<name>A0A6S6M0T0_9BACT</name>
<comment type="catalytic activity">
    <reaction evidence="1">
        <text>ATP + protein L-histidine = ADP + protein N-phospho-L-histidine.</text>
        <dbReference type="EC" id="2.7.13.3"/>
    </reaction>
</comment>
<dbReference type="EMBL" id="AP023213">
    <property type="protein sequence ID" value="BCG47208.1"/>
    <property type="molecule type" value="Genomic_DNA"/>
</dbReference>
<dbReference type="Pfam" id="PF02518">
    <property type="entry name" value="HATPase_c"/>
    <property type="match status" value="1"/>
</dbReference>
<dbReference type="FunFam" id="3.30.565.10:FF:000006">
    <property type="entry name" value="Sensor histidine kinase WalK"/>
    <property type="match status" value="1"/>
</dbReference>
<keyword evidence="10" id="KW-1185">Reference proteome</keyword>